<accession>A0A494X7A5</accession>
<dbReference type="AlphaFoldDB" id="A0A494X7A5"/>
<keyword evidence="2" id="KW-1185">Reference proteome</keyword>
<dbReference type="Proteomes" id="UP000270342">
    <property type="component" value="Unassembled WGS sequence"/>
</dbReference>
<reference evidence="1 2" key="1">
    <citation type="submission" date="2018-10" db="EMBL/GenBank/DDBJ databases">
        <title>Robbsia sp. DHC34, isolated from soil.</title>
        <authorList>
            <person name="Gao Z.-H."/>
            <person name="Qiu L.-H."/>
        </authorList>
    </citation>
    <scope>NUCLEOTIDE SEQUENCE [LARGE SCALE GENOMIC DNA]</scope>
    <source>
        <strain evidence="1 2">DHC34</strain>
    </source>
</reference>
<dbReference type="EMBL" id="RBZU01000014">
    <property type="protein sequence ID" value="RKP46587.1"/>
    <property type="molecule type" value="Genomic_DNA"/>
</dbReference>
<evidence type="ECO:0000313" key="2">
    <source>
        <dbReference type="Proteomes" id="UP000270342"/>
    </source>
</evidence>
<sequence length="70" mass="7928">MRARPLRHAALQAIERSTHAVDRADSTKASGAPQNVARLTSRSVRKIIQFANVCDIFDTMYCRYTDVYGR</sequence>
<name>A0A494X7A5_9BURK</name>
<proteinExistence type="predicted"/>
<gene>
    <name evidence="1" type="ORF">D7S86_24105</name>
</gene>
<evidence type="ECO:0000313" key="1">
    <source>
        <dbReference type="EMBL" id="RKP46587.1"/>
    </source>
</evidence>
<protein>
    <submittedName>
        <fullName evidence="1">Uncharacterized protein</fullName>
    </submittedName>
</protein>
<organism evidence="1 2">
    <name type="scientific">Pararobbsia silviterrae</name>
    <dbReference type="NCBI Taxonomy" id="1792498"/>
    <lineage>
        <taxon>Bacteria</taxon>
        <taxon>Pseudomonadati</taxon>
        <taxon>Pseudomonadota</taxon>
        <taxon>Betaproteobacteria</taxon>
        <taxon>Burkholderiales</taxon>
        <taxon>Burkholderiaceae</taxon>
        <taxon>Pararobbsia</taxon>
    </lineage>
</organism>
<comment type="caution">
    <text evidence="1">The sequence shown here is derived from an EMBL/GenBank/DDBJ whole genome shotgun (WGS) entry which is preliminary data.</text>
</comment>